<gene>
    <name evidence="1" type="ORF">Tci_897576</name>
</gene>
<organism evidence="1">
    <name type="scientific">Tanacetum cinerariifolium</name>
    <name type="common">Dalmatian daisy</name>
    <name type="synonym">Chrysanthemum cinerariifolium</name>
    <dbReference type="NCBI Taxonomy" id="118510"/>
    <lineage>
        <taxon>Eukaryota</taxon>
        <taxon>Viridiplantae</taxon>
        <taxon>Streptophyta</taxon>
        <taxon>Embryophyta</taxon>
        <taxon>Tracheophyta</taxon>
        <taxon>Spermatophyta</taxon>
        <taxon>Magnoliopsida</taxon>
        <taxon>eudicotyledons</taxon>
        <taxon>Gunneridae</taxon>
        <taxon>Pentapetalae</taxon>
        <taxon>asterids</taxon>
        <taxon>campanulids</taxon>
        <taxon>Asterales</taxon>
        <taxon>Asteraceae</taxon>
        <taxon>Asteroideae</taxon>
        <taxon>Anthemideae</taxon>
        <taxon>Anthemidinae</taxon>
        <taxon>Tanacetum</taxon>
    </lineage>
</organism>
<evidence type="ECO:0000313" key="1">
    <source>
        <dbReference type="EMBL" id="GFD25607.1"/>
    </source>
</evidence>
<dbReference type="EMBL" id="BKCJ011362032">
    <property type="protein sequence ID" value="GFD25607.1"/>
    <property type="molecule type" value="Genomic_DNA"/>
</dbReference>
<proteinExistence type="predicted"/>
<sequence>MGLAAAHPAGLWRCWHRRSCAWYVSGQAP</sequence>
<dbReference type="AlphaFoldDB" id="A0A699USI3"/>
<comment type="caution">
    <text evidence="1">The sequence shown here is derived from an EMBL/GenBank/DDBJ whole genome shotgun (WGS) entry which is preliminary data.</text>
</comment>
<accession>A0A699USI3</accession>
<name>A0A699USI3_TANCI</name>
<feature type="non-terminal residue" evidence="1">
    <location>
        <position position="29"/>
    </location>
</feature>
<protein>
    <submittedName>
        <fullName evidence="1">Uncharacterized protein</fullName>
    </submittedName>
</protein>
<reference evidence="1" key="1">
    <citation type="journal article" date="2019" name="Sci. Rep.">
        <title>Draft genome of Tanacetum cinerariifolium, the natural source of mosquito coil.</title>
        <authorList>
            <person name="Yamashiro T."/>
            <person name="Shiraishi A."/>
            <person name="Satake H."/>
            <person name="Nakayama K."/>
        </authorList>
    </citation>
    <scope>NUCLEOTIDE SEQUENCE</scope>
</reference>